<reference evidence="2" key="1">
    <citation type="journal article" date="2019" name="Int. J. Syst. Evol. Microbiol.">
        <title>The Global Catalogue of Microorganisms (GCM) 10K type strain sequencing project: providing services to taxonomists for standard genome sequencing and annotation.</title>
        <authorList>
            <consortium name="The Broad Institute Genomics Platform"/>
            <consortium name="The Broad Institute Genome Sequencing Center for Infectious Disease"/>
            <person name="Wu L."/>
            <person name="Ma J."/>
        </authorList>
    </citation>
    <scope>NUCLEOTIDE SEQUENCE [LARGE SCALE GENOMIC DNA]</scope>
    <source>
        <strain evidence="2">JCM 16925</strain>
    </source>
</reference>
<evidence type="ECO:0000313" key="2">
    <source>
        <dbReference type="Proteomes" id="UP001499984"/>
    </source>
</evidence>
<sequence>MPPTPAPRTDDELIAATDIGTLLLYGLTRDAFHTALFGDGAVAAAVTLDRLGVLPRSVAFLADTVRAGGVRYVAELPEPLPSAEASEVLRGWLRTAADVAAGPDAESRVARWLDTVAELIGARRDSRTPHA</sequence>
<gene>
    <name evidence="1" type="ORF">GCM10022233_80900</name>
</gene>
<keyword evidence="2" id="KW-1185">Reference proteome</keyword>
<protein>
    <submittedName>
        <fullName evidence="1">Uncharacterized protein</fullName>
    </submittedName>
</protein>
<comment type="caution">
    <text evidence="1">The sequence shown here is derived from an EMBL/GenBank/DDBJ whole genome shotgun (WGS) entry which is preliminary data.</text>
</comment>
<dbReference type="RefSeq" id="WP_345020993.1">
    <property type="nucleotide sequence ID" value="NZ_BAAAZY010000029.1"/>
</dbReference>
<proteinExistence type="predicted"/>
<organism evidence="1 2">
    <name type="scientific">Streptomyces shaanxiensis</name>
    <dbReference type="NCBI Taxonomy" id="653357"/>
    <lineage>
        <taxon>Bacteria</taxon>
        <taxon>Bacillati</taxon>
        <taxon>Actinomycetota</taxon>
        <taxon>Actinomycetes</taxon>
        <taxon>Kitasatosporales</taxon>
        <taxon>Streptomycetaceae</taxon>
        <taxon>Streptomyces</taxon>
    </lineage>
</organism>
<dbReference type="EMBL" id="BAAAZY010000029">
    <property type="protein sequence ID" value="GAA4086181.1"/>
    <property type="molecule type" value="Genomic_DNA"/>
</dbReference>
<name>A0ABP7WCR4_9ACTN</name>
<dbReference type="Proteomes" id="UP001499984">
    <property type="component" value="Unassembled WGS sequence"/>
</dbReference>
<evidence type="ECO:0000313" key="1">
    <source>
        <dbReference type="EMBL" id="GAA4086181.1"/>
    </source>
</evidence>
<accession>A0ABP7WCR4</accession>